<feature type="domain" description="Ketosynthase family 3 (KS3)" evidence="4">
    <location>
        <begin position="3"/>
        <end position="414"/>
    </location>
</feature>
<dbReference type="PANTHER" id="PTHR11712">
    <property type="entry name" value="POLYKETIDE SYNTHASE-RELATED"/>
    <property type="match status" value="1"/>
</dbReference>
<gene>
    <name evidence="5" type="ORF">LV75_002350</name>
</gene>
<evidence type="ECO:0000313" key="5">
    <source>
        <dbReference type="EMBL" id="MCP2269861.1"/>
    </source>
</evidence>
<reference evidence="5 6" key="1">
    <citation type="submission" date="2022-06" db="EMBL/GenBank/DDBJ databases">
        <title>Genomic Encyclopedia of Archaeal and Bacterial Type Strains, Phase II (KMG-II): from individual species to whole genera.</title>
        <authorList>
            <person name="Goeker M."/>
        </authorList>
    </citation>
    <scope>NUCLEOTIDE SEQUENCE [LARGE SCALE GENOMIC DNA]</scope>
    <source>
        <strain evidence="5 6">DSM 44255</strain>
    </source>
</reference>
<dbReference type="EMBL" id="JAMTCO010000005">
    <property type="protein sequence ID" value="MCP2269861.1"/>
    <property type="molecule type" value="Genomic_DNA"/>
</dbReference>
<dbReference type="CDD" id="cd00834">
    <property type="entry name" value="KAS_I_II"/>
    <property type="match status" value="1"/>
</dbReference>
<dbReference type="Gene3D" id="3.40.47.10">
    <property type="match status" value="2"/>
</dbReference>
<evidence type="ECO:0000256" key="1">
    <source>
        <dbReference type="ARBA" id="ARBA00008467"/>
    </source>
</evidence>
<dbReference type="InterPro" id="IPR016039">
    <property type="entry name" value="Thiolase-like"/>
</dbReference>
<keyword evidence="2 3" id="KW-0808">Transferase</keyword>
<dbReference type="SUPFAM" id="SSF53901">
    <property type="entry name" value="Thiolase-like"/>
    <property type="match status" value="2"/>
</dbReference>
<dbReference type="Pfam" id="PF00109">
    <property type="entry name" value="ketoacyl-synt"/>
    <property type="match status" value="1"/>
</dbReference>
<dbReference type="InterPro" id="IPR000794">
    <property type="entry name" value="Beta-ketoacyl_synthase"/>
</dbReference>
<dbReference type="SMART" id="SM00825">
    <property type="entry name" value="PKS_KS"/>
    <property type="match status" value="1"/>
</dbReference>
<evidence type="ECO:0000313" key="6">
    <source>
        <dbReference type="Proteomes" id="UP001205185"/>
    </source>
</evidence>
<dbReference type="InterPro" id="IPR014030">
    <property type="entry name" value="Ketoacyl_synth_N"/>
</dbReference>
<dbReference type="InterPro" id="IPR014031">
    <property type="entry name" value="Ketoacyl_synth_C"/>
</dbReference>
<comment type="caution">
    <text evidence="5">The sequence shown here is derived from an EMBL/GenBank/DDBJ whole genome shotgun (WGS) entry which is preliminary data.</text>
</comment>
<accession>A0ABT1IB59</accession>
<dbReference type="NCBIfam" id="NF005589">
    <property type="entry name" value="PRK07314.1"/>
    <property type="match status" value="1"/>
</dbReference>
<proteinExistence type="inferred from homology"/>
<dbReference type="RefSeq" id="WP_253886826.1">
    <property type="nucleotide sequence ID" value="NZ_BAAAVB010000012.1"/>
</dbReference>
<evidence type="ECO:0000259" key="4">
    <source>
        <dbReference type="PROSITE" id="PS52004"/>
    </source>
</evidence>
<dbReference type="Pfam" id="PF02801">
    <property type="entry name" value="Ketoacyl-synt_C"/>
    <property type="match status" value="1"/>
</dbReference>
<evidence type="ECO:0000256" key="3">
    <source>
        <dbReference type="RuleBase" id="RU003694"/>
    </source>
</evidence>
<dbReference type="PANTHER" id="PTHR11712:SF336">
    <property type="entry name" value="3-OXOACYL-[ACYL-CARRIER-PROTEIN] SYNTHASE, MITOCHONDRIAL"/>
    <property type="match status" value="1"/>
</dbReference>
<comment type="similarity">
    <text evidence="1 3">Belongs to the thiolase-like superfamily. Beta-ketoacyl-ACP synthases family.</text>
</comment>
<organism evidence="5 6">
    <name type="scientific">Actinokineospora diospyrosa</name>
    <dbReference type="NCBI Taxonomy" id="103728"/>
    <lineage>
        <taxon>Bacteria</taxon>
        <taxon>Bacillati</taxon>
        <taxon>Actinomycetota</taxon>
        <taxon>Actinomycetes</taxon>
        <taxon>Pseudonocardiales</taxon>
        <taxon>Pseudonocardiaceae</taxon>
        <taxon>Actinokineospora</taxon>
    </lineage>
</organism>
<evidence type="ECO:0000256" key="2">
    <source>
        <dbReference type="ARBA" id="ARBA00022679"/>
    </source>
</evidence>
<protein>
    <submittedName>
        <fullName evidence="5">3-oxoacyl-[acyl-carrier-protein] synthase II</fullName>
    </submittedName>
</protein>
<keyword evidence="6" id="KW-1185">Reference proteome</keyword>
<sequence length="415" mass="42906">MSNVDVVVTGLGATTPLGGDVSSTWDALLAGRNGIRTNTADWVARYDLPAHLAATLAVEPTEILPRVQARRLDRCEQIAVIAAREAWADAGFAIPTDEHEPVDPDRLAVSIGTGIGGPVTLLDQDDILETQGLRKVSPLTVPMLMPNGPAAHVGIEMRARAGVHTVASACASGAEGIANAWQMIQNGRADVVIAGGAEACIHPITVAGFCQSRTLSTRNDEPERASRPFDVDRDGFVLGEGAGVVVLERADHAAARGARVYAKVSGYGMTSDAHHITGNHPEGIGQIAAMANAVRLAGLTPTDIGHVNAHATSTVVGDVGEAAAIRKALGEHVVVTAPKASFGHLVGGAGAVESIITLLSIYYGTIPATRNLERIDAKVGLDVVTGEPRKVELAAAINNSFGFGGHNVAVLFTAA</sequence>
<name>A0ABT1IB59_9PSEU</name>
<dbReference type="Proteomes" id="UP001205185">
    <property type="component" value="Unassembled WGS sequence"/>
</dbReference>
<dbReference type="InterPro" id="IPR020841">
    <property type="entry name" value="PKS_Beta-ketoAc_synthase_dom"/>
</dbReference>
<dbReference type="PROSITE" id="PS52004">
    <property type="entry name" value="KS3_2"/>
    <property type="match status" value="1"/>
</dbReference>